<dbReference type="Pfam" id="PF00149">
    <property type="entry name" value="Metallophos"/>
    <property type="match status" value="1"/>
</dbReference>
<dbReference type="PANTHER" id="PTHR10340">
    <property type="entry name" value="SPHINGOMYELIN PHOSPHODIESTERASE"/>
    <property type="match status" value="1"/>
</dbReference>
<dbReference type="SUPFAM" id="SSF56300">
    <property type="entry name" value="Metallo-dependent phosphatases"/>
    <property type="match status" value="1"/>
</dbReference>
<dbReference type="RefSeq" id="XP_064852606.1">
    <property type="nucleotide sequence ID" value="XM_064996534.1"/>
</dbReference>
<dbReference type="InterPro" id="IPR004843">
    <property type="entry name" value="Calcineurin-like_PHP"/>
</dbReference>
<feature type="domain" description="Calcineurin-like phosphoesterase" evidence="4">
    <location>
        <begin position="186"/>
        <end position="500"/>
    </location>
</feature>
<keyword evidence="6" id="KW-1185">Reference proteome</keyword>
<evidence type="ECO:0000259" key="4">
    <source>
        <dbReference type="Pfam" id="PF00149"/>
    </source>
</evidence>
<sequence>MIPLLFYISLLPSLLLALPVQYNYELDIPLPDFFKVPQIPLNSEDVQLVSQYVDELSAITNSTTISKCNRCINELNIAKSIALSKNYLVPPVFTQWCKRNKIMSNINCEMTYGRVTVNASTSGGDFGNLMTLMEPEEIDGQYYCYYKRSSACPLPDTMDFDIDEWVTTPKPQNAVEPPTSGETFNVLHISDHHLELAYQSAAESNCTDAGMCCTSHNYNDEQIPQEFYDTYIQNNYSSVYENSYYAENGTFIKGAPITEKNMSTWQPATSFGTYYCDSPETLVNSSLKSVNDFQKEHNISFDFAIFTGDLVDHLETQYSSFSYIVEEEERMLRDMKHWFGDIPVYSSMGNHDTYPYGQIAQEASGFDNKYTWNSDLMAHLWSDFGWIDNQTAQEVRSHYCGFSVKAKQGLRIISINSNTYYQKNLYSYWNMTNPDTFGTLRWLASELSMAEQAGERVWIMSHIPFNDYDALPIPAKIYSKLVARFSPHVIAGIFFGHTHIDQFSVLYASDGKELGDETAFAWVSQSVSPIWYHNPGWRWYEIDAKTYSVMNSHNYYSQLADTLNNDGAEPQWDHLYDARETYDLDGTWPSDAPLNATFWGKVAHAVRDDNSTAQMFGIYSVRDSPENPDCSKGDCADFWCYASSFTRVEYDACMKSS</sequence>
<dbReference type="InterPro" id="IPR029052">
    <property type="entry name" value="Metallo-depent_PP-like"/>
</dbReference>
<dbReference type="InterPro" id="IPR041805">
    <property type="entry name" value="ASMase/PPN1_MPP"/>
</dbReference>
<dbReference type="CDD" id="cd00842">
    <property type="entry name" value="MPP_ASMase"/>
    <property type="match status" value="1"/>
</dbReference>
<dbReference type="PANTHER" id="PTHR10340:SF27">
    <property type="entry name" value="ACL091CP"/>
    <property type="match status" value="1"/>
</dbReference>
<protein>
    <recommendedName>
        <fullName evidence="4">Calcineurin-like phosphoesterase domain-containing protein</fullName>
    </recommendedName>
</protein>
<feature type="chain" id="PRO_5043887677" description="Calcineurin-like phosphoesterase domain-containing protein" evidence="3">
    <location>
        <begin position="18"/>
        <end position="657"/>
    </location>
</feature>
<dbReference type="Proteomes" id="UP001360560">
    <property type="component" value="Unassembled WGS sequence"/>
</dbReference>
<keyword evidence="2" id="KW-0325">Glycoprotein</keyword>
<reference evidence="5 6" key="1">
    <citation type="journal article" date="2023" name="Elife">
        <title>Identification of key yeast species and microbe-microbe interactions impacting larval growth of Drosophila in the wild.</title>
        <authorList>
            <person name="Mure A."/>
            <person name="Sugiura Y."/>
            <person name="Maeda R."/>
            <person name="Honda K."/>
            <person name="Sakurai N."/>
            <person name="Takahashi Y."/>
            <person name="Watada M."/>
            <person name="Katoh T."/>
            <person name="Gotoh A."/>
            <person name="Gotoh Y."/>
            <person name="Taniguchi I."/>
            <person name="Nakamura K."/>
            <person name="Hayashi T."/>
            <person name="Katayama T."/>
            <person name="Uemura T."/>
            <person name="Hattori Y."/>
        </authorList>
    </citation>
    <scope>NUCLEOTIDE SEQUENCE [LARGE SCALE GENOMIC DNA]</scope>
    <source>
        <strain evidence="5 6">SC-9</strain>
    </source>
</reference>
<evidence type="ECO:0000313" key="6">
    <source>
        <dbReference type="Proteomes" id="UP001360560"/>
    </source>
</evidence>
<evidence type="ECO:0000256" key="3">
    <source>
        <dbReference type="SAM" id="SignalP"/>
    </source>
</evidence>
<keyword evidence="3" id="KW-0732">Signal</keyword>
<feature type="signal peptide" evidence="3">
    <location>
        <begin position="1"/>
        <end position="17"/>
    </location>
</feature>
<comment type="caution">
    <text evidence="5">The sequence shown here is derived from an EMBL/GenBank/DDBJ whole genome shotgun (WGS) entry which is preliminary data.</text>
</comment>
<evidence type="ECO:0000256" key="1">
    <source>
        <dbReference type="ARBA" id="ARBA00022801"/>
    </source>
</evidence>
<evidence type="ECO:0000313" key="5">
    <source>
        <dbReference type="EMBL" id="GMM35606.1"/>
    </source>
</evidence>
<dbReference type="EMBL" id="BTFZ01000010">
    <property type="protein sequence ID" value="GMM35606.1"/>
    <property type="molecule type" value="Genomic_DNA"/>
</dbReference>
<dbReference type="AlphaFoldDB" id="A0AAV5QLN6"/>
<dbReference type="Gene3D" id="3.60.21.10">
    <property type="match status" value="1"/>
</dbReference>
<keyword evidence="1" id="KW-0378">Hydrolase</keyword>
<name>A0AAV5QLN6_9ASCO</name>
<dbReference type="GeneID" id="90073585"/>
<dbReference type="GO" id="GO:0008081">
    <property type="term" value="F:phosphoric diester hydrolase activity"/>
    <property type="evidence" value="ECO:0007669"/>
    <property type="project" value="TreeGrafter"/>
</dbReference>
<evidence type="ECO:0000256" key="2">
    <source>
        <dbReference type="ARBA" id="ARBA00023180"/>
    </source>
</evidence>
<gene>
    <name evidence="5" type="ORF">DASC09_029310</name>
</gene>
<accession>A0AAV5QLN6</accession>
<proteinExistence type="predicted"/>
<organism evidence="5 6">
    <name type="scientific">Saccharomycopsis crataegensis</name>
    <dbReference type="NCBI Taxonomy" id="43959"/>
    <lineage>
        <taxon>Eukaryota</taxon>
        <taxon>Fungi</taxon>
        <taxon>Dikarya</taxon>
        <taxon>Ascomycota</taxon>
        <taxon>Saccharomycotina</taxon>
        <taxon>Saccharomycetes</taxon>
        <taxon>Saccharomycopsidaceae</taxon>
        <taxon>Saccharomycopsis</taxon>
    </lineage>
</organism>